<evidence type="ECO:0000313" key="3">
    <source>
        <dbReference type="Proteomes" id="UP000000305"/>
    </source>
</evidence>
<dbReference type="InParanoid" id="E9GFC5"/>
<evidence type="ECO:0000313" key="2">
    <source>
        <dbReference type="EMBL" id="EFX81835.1"/>
    </source>
</evidence>
<dbReference type="AlphaFoldDB" id="E9GFC5"/>
<evidence type="ECO:0000256" key="1">
    <source>
        <dbReference type="SAM" id="Coils"/>
    </source>
</evidence>
<name>E9GFC5_DAPPU</name>
<dbReference type="KEGG" id="dpx:DAPPUDRAFT_241907"/>
<dbReference type="Proteomes" id="UP000000305">
    <property type="component" value="Unassembled WGS sequence"/>
</dbReference>
<keyword evidence="1" id="KW-0175">Coiled coil</keyword>
<proteinExistence type="predicted"/>
<reference evidence="2 3" key="1">
    <citation type="journal article" date="2011" name="Science">
        <title>The ecoresponsive genome of Daphnia pulex.</title>
        <authorList>
            <person name="Colbourne J.K."/>
            <person name="Pfrender M.E."/>
            <person name="Gilbert D."/>
            <person name="Thomas W.K."/>
            <person name="Tucker A."/>
            <person name="Oakley T.H."/>
            <person name="Tokishita S."/>
            <person name="Aerts A."/>
            <person name="Arnold G.J."/>
            <person name="Basu M.K."/>
            <person name="Bauer D.J."/>
            <person name="Caceres C.E."/>
            <person name="Carmel L."/>
            <person name="Casola C."/>
            <person name="Choi J.H."/>
            <person name="Detter J.C."/>
            <person name="Dong Q."/>
            <person name="Dusheyko S."/>
            <person name="Eads B.D."/>
            <person name="Frohlich T."/>
            <person name="Geiler-Samerotte K.A."/>
            <person name="Gerlach D."/>
            <person name="Hatcher P."/>
            <person name="Jogdeo S."/>
            <person name="Krijgsveld J."/>
            <person name="Kriventseva E.V."/>
            <person name="Kultz D."/>
            <person name="Laforsch C."/>
            <person name="Lindquist E."/>
            <person name="Lopez J."/>
            <person name="Manak J.R."/>
            <person name="Muller J."/>
            <person name="Pangilinan J."/>
            <person name="Patwardhan R.P."/>
            <person name="Pitluck S."/>
            <person name="Pritham E.J."/>
            <person name="Rechtsteiner A."/>
            <person name="Rho M."/>
            <person name="Rogozin I.B."/>
            <person name="Sakarya O."/>
            <person name="Salamov A."/>
            <person name="Schaack S."/>
            <person name="Shapiro H."/>
            <person name="Shiga Y."/>
            <person name="Skalitzky C."/>
            <person name="Smith Z."/>
            <person name="Souvorov A."/>
            <person name="Sung W."/>
            <person name="Tang Z."/>
            <person name="Tsuchiya D."/>
            <person name="Tu H."/>
            <person name="Vos H."/>
            <person name="Wang M."/>
            <person name="Wolf Y.I."/>
            <person name="Yamagata H."/>
            <person name="Yamada T."/>
            <person name="Ye Y."/>
            <person name="Shaw J.R."/>
            <person name="Andrews J."/>
            <person name="Crease T.J."/>
            <person name="Tang H."/>
            <person name="Lucas S.M."/>
            <person name="Robertson H.M."/>
            <person name="Bork P."/>
            <person name="Koonin E.V."/>
            <person name="Zdobnov E.M."/>
            <person name="Grigoriev I.V."/>
            <person name="Lynch M."/>
            <person name="Boore J.L."/>
        </authorList>
    </citation>
    <scope>NUCLEOTIDE SEQUENCE [LARGE SCALE GENOMIC DNA]</scope>
</reference>
<accession>E9GFC5</accession>
<dbReference type="EMBL" id="GL732542">
    <property type="protein sequence ID" value="EFX81835.1"/>
    <property type="molecule type" value="Genomic_DNA"/>
</dbReference>
<feature type="coiled-coil region" evidence="1">
    <location>
        <begin position="32"/>
        <end position="90"/>
    </location>
</feature>
<sequence>MWKPERDSSVLPDSTGRFDHLPATITITEEYLTNLENEHQYLKNQIGVLQQKFENISIVVEDFEGMVQEKETLQEEVKCLRETLAECESDSRKCQLPKPEKTG</sequence>
<protein>
    <submittedName>
        <fullName evidence="2">Uncharacterized protein</fullName>
    </submittedName>
</protein>
<keyword evidence="3" id="KW-1185">Reference proteome</keyword>
<dbReference type="HOGENOM" id="CLU_2266380_0_0_1"/>
<organism evidence="2 3">
    <name type="scientific">Daphnia pulex</name>
    <name type="common">Water flea</name>
    <dbReference type="NCBI Taxonomy" id="6669"/>
    <lineage>
        <taxon>Eukaryota</taxon>
        <taxon>Metazoa</taxon>
        <taxon>Ecdysozoa</taxon>
        <taxon>Arthropoda</taxon>
        <taxon>Crustacea</taxon>
        <taxon>Branchiopoda</taxon>
        <taxon>Diplostraca</taxon>
        <taxon>Cladocera</taxon>
        <taxon>Anomopoda</taxon>
        <taxon>Daphniidae</taxon>
        <taxon>Daphnia</taxon>
    </lineage>
</organism>
<gene>
    <name evidence="2" type="ORF">DAPPUDRAFT_241907</name>
</gene>